<dbReference type="PROSITE" id="PS00455">
    <property type="entry name" value="AMP_BINDING"/>
    <property type="match status" value="1"/>
</dbReference>
<reference evidence="3 4" key="1">
    <citation type="submission" date="2018-03" db="EMBL/GenBank/DDBJ databases">
        <title>Genomic Encyclopedia of Archaeal and Bacterial Type Strains, Phase II (KMG-II): from individual species to whole genera.</title>
        <authorList>
            <person name="Goeker M."/>
        </authorList>
    </citation>
    <scope>NUCLEOTIDE SEQUENCE [LARGE SCALE GENOMIC DNA]</scope>
    <source>
        <strain evidence="3 4">DSM 100065</strain>
    </source>
</reference>
<evidence type="ECO:0000259" key="2">
    <source>
        <dbReference type="Pfam" id="PF13193"/>
    </source>
</evidence>
<evidence type="ECO:0000313" key="3">
    <source>
        <dbReference type="EMBL" id="PRZ42218.1"/>
    </source>
</evidence>
<dbReference type="OrthoDB" id="2579187at2"/>
<name>A0A2T1A1L0_9ACTN</name>
<feature type="domain" description="AMP-binding enzyme C-terminal" evidence="2">
    <location>
        <begin position="429"/>
        <end position="504"/>
    </location>
</feature>
<dbReference type="InterPro" id="IPR050237">
    <property type="entry name" value="ATP-dep_AMP-bd_enzyme"/>
</dbReference>
<dbReference type="GO" id="GO:0016878">
    <property type="term" value="F:acid-thiol ligase activity"/>
    <property type="evidence" value="ECO:0007669"/>
    <property type="project" value="UniProtKB-ARBA"/>
</dbReference>
<proteinExistence type="predicted"/>
<dbReference type="Gene3D" id="3.40.50.12780">
    <property type="entry name" value="N-terminal domain of ligase-like"/>
    <property type="match status" value="1"/>
</dbReference>
<evidence type="ECO:0000259" key="1">
    <source>
        <dbReference type="Pfam" id="PF00501"/>
    </source>
</evidence>
<keyword evidence="4" id="KW-1185">Reference proteome</keyword>
<organism evidence="3 4">
    <name type="scientific">Antricoccus suffuscus</name>
    <dbReference type="NCBI Taxonomy" id="1629062"/>
    <lineage>
        <taxon>Bacteria</taxon>
        <taxon>Bacillati</taxon>
        <taxon>Actinomycetota</taxon>
        <taxon>Actinomycetes</taxon>
        <taxon>Geodermatophilales</taxon>
        <taxon>Antricoccaceae</taxon>
        <taxon>Antricoccus</taxon>
    </lineage>
</organism>
<dbReference type="RefSeq" id="WP_106348721.1">
    <property type="nucleotide sequence ID" value="NZ_PVUE01000006.1"/>
</dbReference>
<dbReference type="InterPro" id="IPR042099">
    <property type="entry name" value="ANL_N_sf"/>
</dbReference>
<dbReference type="PANTHER" id="PTHR43767:SF1">
    <property type="entry name" value="NONRIBOSOMAL PEPTIDE SYNTHASE PES1 (EUROFUNG)-RELATED"/>
    <property type="match status" value="1"/>
</dbReference>
<dbReference type="Pfam" id="PF00501">
    <property type="entry name" value="AMP-binding"/>
    <property type="match status" value="1"/>
</dbReference>
<dbReference type="PANTHER" id="PTHR43767">
    <property type="entry name" value="LONG-CHAIN-FATTY-ACID--COA LIGASE"/>
    <property type="match status" value="1"/>
</dbReference>
<evidence type="ECO:0000313" key="4">
    <source>
        <dbReference type="Proteomes" id="UP000237752"/>
    </source>
</evidence>
<gene>
    <name evidence="3" type="ORF">CLV47_10689</name>
</gene>
<dbReference type="EMBL" id="PVUE01000006">
    <property type="protein sequence ID" value="PRZ42218.1"/>
    <property type="molecule type" value="Genomic_DNA"/>
</dbReference>
<dbReference type="InterPro" id="IPR020845">
    <property type="entry name" value="AMP-binding_CS"/>
</dbReference>
<feature type="domain" description="AMP-dependent synthetase/ligase" evidence="1">
    <location>
        <begin position="17"/>
        <end position="379"/>
    </location>
</feature>
<dbReference type="Proteomes" id="UP000237752">
    <property type="component" value="Unassembled WGS sequence"/>
</dbReference>
<sequence length="533" mass="58928">MRQLPPIDQRTLPHAMRRALDRHPDKIAQRGPEGEYTFAECAERSLRIAGGLAKLGAQFQDTVAIMLDNSLDFVHLWLGLGLTGVVEVPVNTAYKGRFLIHMLTDSAARILVIDEKYVPRLEEVLEDVPTLETVVVRRTDRDSVAYTLPGRDVVSFDDLLHAEPAAICDVKPSDLIAYMYTSGTTGLSKGVETSHAHSYTYSSREDSTRPVAEDVVLVTLPLFHLAGQWYGVYQALIAGATCILEPGFSVSRFWDTVRANGVTVTILLGAMAQMLQQQAPRPDDAQNPLQLAVMAPLASDVAGFRARFDVEIGGVYGMSEIGAVLGSDGDKLVPGEAGMQRDGYELRVVDDEGNEAPVGTAGELWVRPVEPLTVMSGYHNLPEKTADTIIDGWVHTGDAFRRDEHGHFFFVDRIKDALRRRGENVSSFEVEAVINDYPAVLESAVVGVTSELTEDEIKAVVVTREGETIDPRELTEFLIKRLPYFMVPRYLEFLDELPKTLTQKIQKHILRTEGVGANVWDREAAGIVVRRDS</sequence>
<dbReference type="InterPro" id="IPR025110">
    <property type="entry name" value="AMP-bd_C"/>
</dbReference>
<dbReference type="SUPFAM" id="SSF56801">
    <property type="entry name" value="Acetyl-CoA synthetase-like"/>
    <property type="match status" value="1"/>
</dbReference>
<dbReference type="InterPro" id="IPR000873">
    <property type="entry name" value="AMP-dep_synth/lig_dom"/>
</dbReference>
<accession>A0A2T1A1L0</accession>
<comment type="caution">
    <text evidence="3">The sequence shown here is derived from an EMBL/GenBank/DDBJ whole genome shotgun (WGS) entry which is preliminary data.</text>
</comment>
<protein>
    <submittedName>
        <fullName evidence="3">Crotonobetaine/carnitine-CoA ligase</fullName>
    </submittedName>
</protein>
<dbReference type="AlphaFoldDB" id="A0A2T1A1L0"/>
<dbReference type="InterPro" id="IPR045851">
    <property type="entry name" value="AMP-bd_C_sf"/>
</dbReference>
<dbReference type="Gene3D" id="3.30.300.30">
    <property type="match status" value="1"/>
</dbReference>
<dbReference type="Pfam" id="PF13193">
    <property type="entry name" value="AMP-binding_C"/>
    <property type="match status" value="1"/>
</dbReference>
<keyword evidence="3" id="KW-0436">Ligase</keyword>